<keyword evidence="1" id="KW-0812">Transmembrane</keyword>
<accession>A0A483UJ55</accession>
<comment type="caution">
    <text evidence="2">The sequence shown here is derived from an EMBL/GenBank/DDBJ whole genome shotgun (WGS) entry which is preliminary data.</text>
</comment>
<keyword evidence="1" id="KW-0472">Membrane</keyword>
<dbReference type="AlphaFoldDB" id="A0A483UJ55"/>
<gene>
    <name evidence="2" type="ORF">ETH44_07145</name>
</gene>
<keyword evidence="1" id="KW-1133">Transmembrane helix</keyword>
<organism evidence="2">
    <name type="scientific">Klebsiella pneumoniae</name>
    <dbReference type="NCBI Taxonomy" id="573"/>
    <lineage>
        <taxon>Bacteria</taxon>
        <taxon>Pseudomonadati</taxon>
        <taxon>Pseudomonadota</taxon>
        <taxon>Gammaproteobacteria</taxon>
        <taxon>Enterobacterales</taxon>
        <taxon>Enterobacteriaceae</taxon>
        <taxon>Klebsiella/Raoultella group</taxon>
        <taxon>Klebsiella</taxon>
        <taxon>Klebsiella pneumoniae complex</taxon>
    </lineage>
</organism>
<evidence type="ECO:0000256" key="1">
    <source>
        <dbReference type="SAM" id="Phobius"/>
    </source>
</evidence>
<proteinExistence type="predicted"/>
<dbReference type="EMBL" id="SDDF01000009">
    <property type="protein sequence ID" value="TCY73271.1"/>
    <property type="molecule type" value="Genomic_DNA"/>
</dbReference>
<reference evidence="2" key="1">
    <citation type="submission" date="2019-01" db="EMBL/GenBank/DDBJ databases">
        <authorList>
            <person name="Lista F."/>
            <person name="Anselmo A."/>
        </authorList>
    </citation>
    <scope>NUCLEOTIDE SEQUENCE</scope>
    <source>
        <strain evidence="2">16R</strain>
    </source>
</reference>
<evidence type="ECO:0000313" key="2">
    <source>
        <dbReference type="EMBL" id="TCY73271.1"/>
    </source>
</evidence>
<name>A0A483UJ55_KLEPN</name>
<sequence>MAHALLHDDVAWLPPAVFDISNLYLKNECSQCWLLFIFLGVDIYVIVFWMWILMRFVLTISKKDLHSF</sequence>
<feature type="transmembrane region" description="Helical" evidence="1">
    <location>
        <begin position="33"/>
        <end position="58"/>
    </location>
</feature>
<protein>
    <submittedName>
        <fullName evidence="2">Uncharacterized protein</fullName>
    </submittedName>
</protein>